<feature type="transmembrane region" description="Helical" evidence="6">
    <location>
        <begin position="159"/>
        <end position="180"/>
    </location>
</feature>
<dbReference type="PANTHER" id="PTHR32322">
    <property type="entry name" value="INNER MEMBRANE TRANSPORTER"/>
    <property type="match status" value="1"/>
</dbReference>
<name>A0ABY4W3V2_9PROT</name>
<evidence type="ECO:0000259" key="7">
    <source>
        <dbReference type="Pfam" id="PF00892"/>
    </source>
</evidence>
<dbReference type="InterPro" id="IPR050638">
    <property type="entry name" value="AA-Vitamin_Transporters"/>
</dbReference>
<feature type="transmembrane region" description="Helical" evidence="6">
    <location>
        <begin position="258"/>
        <end position="275"/>
    </location>
</feature>
<evidence type="ECO:0000256" key="3">
    <source>
        <dbReference type="ARBA" id="ARBA00022692"/>
    </source>
</evidence>
<proteinExistence type="predicted"/>
<feature type="transmembrane region" description="Helical" evidence="6">
    <location>
        <begin position="281"/>
        <end position="299"/>
    </location>
</feature>
<feature type="transmembrane region" description="Helical" evidence="6">
    <location>
        <begin position="130"/>
        <end position="147"/>
    </location>
</feature>
<feature type="transmembrane region" description="Helical" evidence="6">
    <location>
        <begin position="192"/>
        <end position="214"/>
    </location>
</feature>
<dbReference type="EMBL" id="CP098747">
    <property type="protein sequence ID" value="USG61866.1"/>
    <property type="molecule type" value="Genomic_DNA"/>
</dbReference>
<keyword evidence="3 6" id="KW-0812">Transmembrane</keyword>
<keyword evidence="9" id="KW-1185">Reference proteome</keyword>
<evidence type="ECO:0000256" key="1">
    <source>
        <dbReference type="ARBA" id="ARBA00004651"/>
    </source>
</evidence>
<dbReference type="InterPro" id="IPR037185">
    <property type="entry name" value="EmrE-like"/>
</dbReference>
<dbReference type="PANTHER" id="PTHR32322:SF18">
    <property type="entry name" value="S-ADENOSYLMETHIONINE_S-ADENOSYLHOMOCYSTEINE TRANSPORTER"/>
    <property type="match status" value="1"/>
</dbReference>
<evidence type="ECO:0000256" key="5">
    <source>
        <dbReference type="ARBA" id="ARBA00023136"/>
    </source>
</evidence>
<feature type="transmembrane region" description="Helical" evidence="6">
    <location>
        <begin position="226"/>
        <end position="246"/>
    </location>
</feature>
<feature type="domain" description="EamA" evidence="7">
    <location>
        <begin position="16"/>
        <end position="147"/>
    </location>
</feature>
<dbReference type="Gene3D" id="1.10.3730.20">
    <property type="match status" value="1"/>
</dbReference>
<reference evidence="8" key="1">
    <citation type="submission" date="2022-06" db="EMBL/GenBank/DDBJ databases">
        <title>Sneathiella actinostolidae sp. nov., isolated from a sea anemonein the Western Pacific Ocean.</title>
        <authorList>
            <person name="Wei M.J."/>
        </authorList>
    </citation>
    <scope>NUCLEOTIDE SEQUENCE</scope>
    <source>
        <strain evidence="8">PHK-P5</strain>
    </source>
</reference>
<organism evidence="8 9">
    <name type="scientific">Sneathiella marina</name>
    <dbReference type="NCBI Taxonomy" id="2950108"/>
    <lineage>
        <taxon>Bacteria</taxon>
        <taxon>Pseudomonadati</taxon>
        <taxon>Pseudomonadota</taxon>
        <taxon>Alphaproteobacteria</taxon>
        <taxon>Sneathiellales</taxon>
        <taxon>Sneathiellaceae</taxon>
        <taxon>Sneathiella</taxon>
    </lineage>
</organism>
<dbReference type="Pfam" id="PF00892">
    <property type="entry name" value="EamA"/>
    <property type="match status" value="2"/>
</dbReference>
<keyword evidence="4 6" id="KW-1133">Transmembrane helix</keyword>
<evidence type="ECO:0000313" key="8">
    <source>
        <dbReference type="EMBL" id="USG61866.1"/>
    </source>
</evidence>
<sequence>MTIQEAKSENRILGGGDFFLIAAVIAWGVNFPIAKFTLSYMEPVVFSATRYLAASLLLFIILLVRREAISIKKREVGLLVIIGFFGITLFQGGWAYGLNFTSASKASILITTSPIFGALLSAIMGNRPSLMSWCGIIIAFLGVVIIINNSLTEIVIDHGSMLGDLLIVGASLMWAIYTFISAPIVSRRGPLLVTAWAMLFGAVILSLAGHQGLIDQDWSGITSTGWLAWAVTSVFGAALAFVWYCAGIVRLGITRGMVYSFFIPVVAILTSVLFFGETLSLVQICGAVVILFGVILTRAG</sequence>
<accession>A0ABY4W3V2</accession>
<dbReference type="Proteomes" id="UP001056291">
    <property type="component" value="Chromosome"/>
</dbReference>
<feature type="transmembrane region" description="Helical" evidence="6">
    <location>
        <begin position="76"/>
        <end position="97"/>
    </location>
</feature>
<feature type="transmembrane region" description="Helical" evidence="6">
    <location>
        <begin position="45"/>
        <end position="64"/>
    </location>
</feature>
<keyword evidence="2" id="KW-1003">Cell membrane</keyword>
<feature type="domain" description="EamA" evidence="7">
    <location>
        <begin position="162"/>
        <end position="297"/>
    </location>
</feature>
<gene>
    <name evidence="8" type="ORF">NBZ79_02615</name>
</gene>
<dbReference type="RefSeq" id="WP_251935196.1">
    <property type="nucleotide sequence ID" value="NZ_CP098747.1"/>
</dbReference>
<evidence type="ECO:0000256" key="2">
    <source>
        <dbReference type="ARBA" id="ARBA00022475"/>
    </source>
</evidence>
<dbReference type="InterPro" id="IPR000620">
    <property type="entry name" value="EamA_dom"/>
</dbReference>
<comment type="subcellular location">
    <subcellularLocation>
        <location evidence="1">Cell membrane</location>
        <topology evidence="1">Multi-pass membrane protein</topology>
    </subcellularLocation>
</comment>
<feature type="transmembrane region" description="Helical" evidence="6">
    <location>
        <begin position="12"/>
        <end position="33"/>
    </location>
</feature>
<evidence type="ECO:0000313" key="9">
    <source>
        <dbReference type="Proteomes" id="UP001056291"/>
    </source>
</evidence>
<feature type="transmembrane region" description="Helical" evidence="6">
    <location>
        <begin position="103"/>
        <end position="123"/>
    </location>
</feature>
<evidence type="ECO:0000256" key="4">
    <source>
        <dbReference type="ARBA" id="ARBA00022989"/>
    </source>
</evidence>
<protein>
    <submittedName>
        <fullName evidence="8">DMT family transporter</fullName>
    </submittedName>
</protein>
<keyword evidence="5 6" id="KW-0472">Membrane</keyword>
<dbReference type="SUPFAM" id="SSF103481">
    <property type="entry name" value="Multidrug resistance efflux transporter EmrE"/>
    <property type="match status" value="2"/>
</dbReference>
<evidence type="ECO:0000256" key="6">
    <source>
        <dbReference type="SAM" id="Phobius"/>
    </source>
</evidence>